<name>A0A8E2F457_9PEZI</name>
<gene>
    <name evidence="12" type="ORF">AOQ84DRAFT_8529</name>
</gene>
<dbReference type="GO" id="GO:0016787">
    <property type="term" value="F:hydrolase activity"/>
    <property type="evidence" value="ECO:0007669"/>
    <property type="project" value="UniProtKB-KW"/>
</dbReference>
<dbReference type="PANTHER" id="PTHR36531">
    <property type="entry name" value="CRISPR-ASSOCIATED EXONUCLEASE CAS4"/>
    <property type="match status" value="1"/>
</dbReference>
<dbReference type="GO" id="GO:0005524">
    <property type="term" value="F:ATP binding"/>
    <property type="evidence" value="ECO:0007669"/>
    <property type="project" value="UniProtKB-KW"/>
</dbReference>
<dbReference type="InterPro" id="IPR051827">
    <property type="entry name" value="Cas4_exonuclease"/>
</dbReference>
<dbReference type="PANTHER" id="PTHR36531:SF6">
    <property type="entry name" value="DNA REPLICATION ATP-DEPENDENT HELICASE_NUCLEASE DNA2"/>
    <property type="match status" value="1"/>
</dbReference>
<keyword evidence="3" id="KW-0479">Metal-binding</keyword>
<feature type="domain" description="DNA replication factor Dna2 N-terminal" evidence="11">
    <location>
        <begin position="598"/>
        <end position="749"/>
    </location>
</feature>
<evidence type="ECO:0000256" key="10">
    <source>
        <dbReference type="SAM" id="MobiDB-lite"/>
    </source>
</evidence>
<feature type="region of interest" description="Disordered" evidence="10">
    <location>
        <begin position="156"/>
        <end position="192"/>
    </location>
</feature>
<evidence type="ECO:0000256" key="1">
    <source>
        <dbReference type="ARBA" id="ARBA00001966"/>
    </source>
</evidence>
<evidence type="ECO:0000259" key="11">
    <source>
        <dbReference type="Pfam" id="PF08696"/>
    </source>
</evidence>
<dbReference type="Proteomes" id="UP000250140">
    <property type="component" value="Unassembled WGS sequence"/>
</dbReference>
<dbReference type="AlphaFoldDB" id="A0A8E2F457"/>
<feature type="compositionally biased region" description="Basic residues" evidence="10">
    <location>
        <begin position="16"/>
        <end position="25"/>
    </location>
</feature>
<evidence type="ECO:0000256" key="4">
    <source>
        <dbReference type="ARBA" id="ARBA00022741"/>
    </source>
</evidence>
<dbReference type="GO" id="GO:0046872">
    <property type="term" value="F:metal ion binding"/>
    <property type="evidence" value="ECO:0007669"/>
    <property type="project" value="UniProtKB-KW"/>
</dbReference>
<sequence length="755" mass="82826">MSSRQRSFFDQDPKPKARPLWHRTRSANDVSRTNNTTKDAMTGPPISASTQTKSKLKAFQFVEGRPTSNIHGNDADKENRPFEFGIEASKDKTKSQRDTIPLKTNQTPKLVQSKTCPPSTPATRLPLVDLVGNSDDGSKHATTHNISPDEQLYWQMAQSPPSSNPTATPAPRRGKKRARSSSPPGPSQTESSTFFVANEPFDLQNMQQTLRTPQADPAADLWSRYTVNANNKSTPTTNKGVAFAHLINESSPHSSATAGSVSGLRRWASCGLEWPTSVSKRRKTRGVFRENGEDVFGVRSTADEQSYTKSKLSKVGLLVERIQETLAKPPRPNASSLPSSSSPLPETGDFHEAPSASPLQRLAHGPIKDVEEPQQPFSFDGSQETITHEDGGMEKRQPSSSSEFGDADIDMDMVEAMEIASCTADISATTRAGVLFNSTQNFNRPLDSPITAEPIKEDSFGSDDEFDLGDEDNFAADLENLASLFDSRPASTPTKAQDQGIRPAVSLPIAPTLVATEDPGDNGSSDDEFGSDDIDVEQFAVAEAMATQAYNAGAASQAPSQRTARAIQRYLVTLVTEGRYKNDRGHQYPEKVLLVEQEKTKLTKVITLRQSWFDTPCTSGSFVHIIGDFTPTGQCFIDDANGMLILHPDHLISATVVADSFSCLRRAVLQDRVKATSRANAPMLYGTILHELFQEALKANRWDSEWLHNTIQDILPRKYETILEIGASIEQVVDHLKSKLPELQSWAETGNNEHK</sequence>
<evidence type="ECO:0000256" key="7">
    <source>
        <dbReference type="ARBA" id="ARBA00022840"/>
    </source>
</evidence>
<evidence type="ECO:0000256" key="6">
    <source>
        <dbReference type="ARBA" id="ARBA00022806"/>
    </source>
</evidence>
<protein>
    <submittedName>
        <fullName evidence="12">Dna2-domain-containing protein</fullName>
    </submittedName>
</protein>
<keyword evidence="7" id="KW-0067">ATP-binding</keyword>
<reference evidence="12 13" key="1">
    <citation type="journal article" date="2016" name="Nat. Commun.">
        <title>Ectomycorrhizal ecology is imprinted in the genome of the dominant symbiotic fungus Cenococcum geophilum.</title>
        <authorList>
            <consortium name="DOE Joint Genome Institute"/>
            <person name="Peter M."/>
            <person name="Kohler A."/>
            <person name="Ohm R.A."/>
            <person name="Kuo A."/>
            <person name="Krutzmann J."/>
            <person name="Morin E."/>
            <person name="Arend M."/>
            <person name="Barry K.W."/>
            <person name="Binder M."/>
            <person name="Choi C."/>
            <person name="Clum A."/>
            <person name="Copeland A."/>
            <person name="Grisel N."/>
            <person name="Haridas S."/>
            <person name="Kipfer T."/>
            <person name="LaButti K."/>
            <person name="Lindquist E."/>
            <person name="Lipzen A."/>
            <person name="Maire R."/>
            <person name="Meier B."/>
            <person name="Mihaltcheva S."/>
            <person name="Molinier V."/>
            <person name="Murat C."/>
            <person name="Poggeler S."/>
            <person name="Quandt C.A."/>
            <person name="Sperisen C."/>
            <person name="Tritt A."/>
            <person name="Tisserant E."/>
            <person name="Crous P.W."/>
            <person name="Henrissat B."/>
            <person name="Nehls U."/>
            <person name="Egli S."/>
            <person name="Spatafora J.W."/>
            <person name="Grigoriev I.V."/>
            <person name="Martin F.M."/>
        </authorList>
    </citation>
    <scope>NUCLEOTIDE SEQUENCE [LARGE SCALE GENOMIC DNA]</scope>
    <source>
        <strain evidence="12 13">CBS 207.34</strain>
    </source>
</reference>
<dbReference type="Pfam" id="PF08696">
    <property type="entry name" value="Dna2"/>
    <property type="match status" value="1"/>
</dbReference>
<feature type="compositionally biased region" description="Polar residues" evidence="10">
    <location>
        <begin position="27"/>
        <end position="39"/>
    </location>
</feature>
<keyword evidence="8" id="KW-0408">Iron</keyword>
<feature type="region of interest" description="Disordered" evidence="10">
    <location>
        <begin position="371"/>
        <end position="406"/>
    </location>
</feature>
<keyword evidence="5" id="KW-0378">Hydrolase</keyword>
<keyword evidence="2" id="KW-0540">Nuclease</keyword>
<accession>A0A8E2F457</accession>
<feature type="compositionally biased region" description="Polar residues" evidence="10">
    <location>
        <begin position="102"/>
        <end position="117"/>
    </location>
</feature>
<evidence type="ECO:0000256" key="2">
    <source>
        <dbReference type="ARBA" id="ARBA00022722"/>
    </source>
</evidence>
<dbReference type="GO" id="GO:0051536">
    <property type="term" value="F:iron-sulfur cluster binding"/>
    <property type="evidence" value="ECO:0007669"/>
    <property type="project" value="UniProtKB-KW"/>
</dbReference>
<feature type="compositionally biased region" description="Low complexity" evidence="10">
    <location>
        <begin position="159"/>
        <end position="171"/>
    </location>
</feature>
<evidence type="ECO:0000256" key="3">
    <source>
        <dbReference type="ARBA" id="ARBA00022723"/>
    </source>
</evidence>
<keyword evidence="4" id="KW-0547">Nucleotide-binding</keyword>
<keyword evidence="13" id="KW-1185">Reference proteome</keyword>
<feature type="region of interest" description="Disordered" evidence="10">
    <location>
        <begin position="326"/>
        <end position="356"/>
    </location>
</feature>
<dbReference type="GO" id="GO:0004518">
    <property type="term" value="F:nuclease activity"/>
    <property type="evidence" value="ECO:0007669"/>
    <property type="project" value="UniProtKB-KW"/>
</dbReference>
<proteinExistence type="predicted"/>
<feature type="compositionally biased region" description="Basic and acidic residues" evidence="10">
    <location>
        <begin position="88"/>
        <end position="97"/>
    </location>
</feature>
<feature type="compositionally biased region" description="Polar residues" evidence="10">
    <location>
        <begin position="375"/>
        <end position="385"/>
    </location>
</feature>
<evidence type="ECO:0000313" key="12">
    <source>
        <dbReference type="EMBL" id="OCL09990.1"/>
    </source>
</evidence>
<feature type="compositionally biased region" description="Low complexity" evidence="10">
    <location>
        <begin position="333"/>
        <end position="345"/>
    </location>
</feature>
<evidence type="ECO:0000256" key="5">
    <source>
        <dbReference type="ARBA" id="ARBA00022801"/>
    </source>
</evidence>
<dbReference type="EMBL" id="KV749323">
    <property type="protein sequence ID" value="OCL09990.1"/>
    <property type="molecule type" value="Genomic_DNA"/>
</dbReference>
<dbReference type="OrthoDB" id="6513042at2759"/>
<comment type="cofactor">
    <cofactor evidence="1">
        <name>[4Fe-4S] cluster</name>
        <dbReference type="ChEBI" id="CHEBI:49883"/>
    </cofactor>
</comment>
<dbReference type="InterPro" id="IPR014808">
    <property type="entry name" value="DNA_replication_fac_Dna2_N"/>
</dbReference>
<evidence type="ECO:0000256" key="8">
    <source>
        <dbReference type="ARBA" id="ARBA00023004"/>
    </source>
</evidence>
<feature type="compositionally biased region" description="Basic and acidic residues" evidence="10">
    <location>
        <begin position="386"/>
        <end position="397"/>
    </location>
</feature>
<keyword evidence="6" id="KW-0347">Helicase</keyword>
<evidence type="ECO:0000256" key="9">
    <source>
        <dbReference type="ARBA" id="ARBA00023014"/>
    </source>
</evidence>
<dbReference type="GO" id="GO:0004386">
    <property type="term" value="F:helicase activity"/>
    <property type="evidence" value="ECO:0007669"/>
    <property type="project" value="UniProtKB-KW"/>
</dbReference>
<organism evidence="12 13">
    <name type="scientific">Glonium stellatum</name>
    <dbReference type="NCBI Taxonomy" id="574774"/>
    <lineage>
        <taxon>Eukaryota</taxon>
        <taxon>Fungi</taxon>
        <taxon>Dikarya</taxon>
        <taxon>Ascomycota</taxon>
        <taxon>Pezizomycotina</taxon>
        <taxon>Dothideomycetes</taxon>
        <taxon>Pleosporomycetidae</taxon>
        <taxon>Gloniales</taxon>
        <taxon>Gloniaceae</taxon>
        <taxon>Glonium</taxon>
    </lineage>
</organism>
<evidence type="ECO:0000313" key="13">
    <source>
        <dbReference type="Proteomes" id="UP000250140"/>
    </source>
</evidence>
<feature type="region of interest" description="Disordered" evidence="10">
    <location>
        <begin position="1"/>
        <end position="144"/>
    </location>
</feature>
<keyword evidence="9" id="KW-0411">Iron-sulfur</keyword>